<reference evidence="3 4" key="1">
    <citation type="submission" date="2020-03" db="EMBL/GenBank/DDBJ databases">
        <title>Roseomonas selenitidurans sp. nov. isolated from soil.</title>
        <authorList>
            <person name="Liu H."/>
        </authorList>
    </citation>
    <scope>NUCLEOTIDE SEQUENCE [LARGE SCALE GENOMIC DNA]</scope>
    <source>
        <strain evidence="3 4">JCM 15073</strain>
    </source>
</reference>
<dbReference type="Pfam" id="PF13193">
    <property type="entry name" value="AMP-binding_C"/>
    <property type="match status" value="1"/>
</dbReference>
<dbReference type="Gene3D" id="3.40.50.12780">
    <property type="entry name" value="N-terminal domain of ligase-like"/>
    <property type="match status" value="1"/>
</dbReference>
<dbReference type="EMBL" id="JAAVTX010000002">
    <property type="protein sequence ID" value="NKE44238.1"/>
    <property type="molecule type" value="Genomic_DNA"/>
</dbReference>
<name>A0ABX1EVJ6_9PROT</name>
<dbReference type="PANTHER" id="PTHR43767:SF1">
    <property type="entry name" value="NONRIBOSOMAL PEPTIDE SYNTHASE PES1 (EUROFUNG)-RELATED"/>
    <property type="match status" value="1"/>
</dbReference>
<evidence type="ECO:0000313" key="3">
    <source>
        <dbReference type="EMBL" id="NKE44238.1"/>
    </source>
</evidence>
<gene>
    <name evidence="3" type="ORF">HB662_05580</name>
</gene>
<feature type="domain" description="AMP-binding enzyme C-terminal" evidence="2">
    <location>
        <begin position="324"/>
        <end position="397"/>
    </location>
</feature>
<dbReference type="Proteomes" id="UP000765160">
    <property type="component" value="Unassembled WGS sequence"/>
</dbReference>
<sequence length="416" mass="43585">MPTTLPVAALSDAALLRLLRSLLPQELGGAGGRAITPAKAAVWPAELSLGAEGLGLDSLELVTCAAAVNELFRLHESGVEDYLLAERRLDAWCHIIRAGMQDGTTGITFRTSGSSGAPRRFTHAHAALAAEAAHWAGIFADRRRIIQLVPAHHIYGFLFTILLPEALGVPVVDGRALSPGRLARLLRGDDLLVGFPAGWTPMLRSLDRLPDGIRATSSTAPLPAATHHALREAGAAQVVEVYGSSETAGLAARSVPEAPFALLPRWRPGQAGEAASVIEVATGAEIALPDRCEWLGGGTLRLLGRKDDAVQVGGVNVYPARVAARLAAHPLVSDAAVRLDATLPEPRLKAFVTLHTPRERAGAHAALEAWCRENLPAAERPVSIELGGRLPRNALGKLSDWASAGTSGAASAAAPH</sequence>
<dbReference type="InterPro" id="IPR045851">
    <property type="entry name" value="AMP-bd_C_sf"/>
</dbReference>
<accession>A0ABX1EVJ6</accession>
<dbReference type="InterPro" id="IPR042099">
    <property type="entry name" value="ANL_N_sf"/>
</dbReference>
<keyword evidence="4" id="KW-1185">Reference proteome</keyword>
<protein>
    <submittedName>
        <fullName evidence="3">AMP-binding protein</fullName>
    </submittedName>
</protein>
<organism evidence="3 4">
    <name type="scientific">Falsiroseomonas frigidaquae</name>
    <dbReference type="NCBI Taxonomy" id="487318"/>
    <lineage>
        <taxon>Bacteria</taxon>
        <taxon>Pseudomonadati</taxon>
        <taxon>Pseudomonadota</taxon>
        <taxon>Alphaproteobacteria</taxon>
        <taxon>Acetobacterales</taxon>
        <taxon>Roseomonadaceae</taxon>
        <taxon>Falsiroseomonas</taxon>
    </lineage>
</organism>
<dbReference type="Pfam" id="PF00501">
    <property type="entry name" value="AMP-binding"/>
    <property type="match status" value="1"/>
</dbReference>
<dbReference type="SUPFAM" id="SSF56801">
    <property type="entry name" value="Acetyl-CoA synthetase-like"/>
    <property type="match status" value="1"/>
</dbReference>
<comment type="caution">
    <text evidence="3">The sequence shown here is derived from an EMBL/GenBank/DDBJ whole genome shotgun (WGS) entry which is preliminary data.</text>
</comment>
<dbReference type="PANTHER" id="PTHR43767">
    <property type="entry name" value="LONG-CHAIN-FATTY-ACID--COA LIGASE"/>
    <property type="match status" value="1"/>
</dbReference>
<proteinExistence type="predicted"/>
<dbReference type="InterPro" id="IPR000873">
    <property type="entry name" value="AMP-dep_synth/lig_dom"/>
</dbReference>
<evidence type="ECO:0000259" key="1">
    <source>
        <dbReference type="Pfam" id="PF00501"/>
    </source>
</evidence>
<dbReference type="Gene3D" id="3.30.300.30">
    <property type="match status" value="1"/>
</dbReference>
<dbReference type="InterPro" id="IPR050237">
    <property type="entry name" value="ATP-dep_AMP-bd_enzyme"/>
</dbReference>
<dbReference type="RefSeq" id="WP_168048077.1">
    <property type="nucleotide sequence ID" value="NZ_JAATJR010000002.1"/>
</dbReference>
<evidence type="ECO:0000313" key="4">
    <source>
        <dbReference type="Proteomes" id="UP000765160"/>
    </source>
</evidence>
<feature type="domain" description="AMP-dependent synthetase/ligase" evidence="1">
    <location>
        <begin position="111"/>
        <end position="260"/>
    </location>
</feature>
<dbReference type="InterPro" id="IPR025110">
    <property type="entry name" value="AMP-bd_C"/>
</dbReference>
<evidence type="ECO:0000259" key="2">
    <source>
        <dbReference type="Pfam" id="PF13193"/>
    </source>
</evidence>